<reference evidence="1" key="1">
    <citation type="submission" date="2022-08" db="EMBL/GenBank/DDBJ databases">
        <authorList>
            <consortium name="DOE Joint Genome Institute"/>
            <person name="Min B."/>
            <person name="Riley R."/>
            <person name="Sierra-Patev S."/>
            <person name="Naranjo-Ortiz M."/>
            <person name="Looney B."/>
            <person name="Konkel Z."/>
            <person name="Slot J.C."/>
            <person name="Sakamoto Y."/>
            <person name="Steenwyk J.L."/>
            <person name="Rokas A."/>
            <person name="Carro J."/>
            <person name="Camarero S."/>
            <person name="Ferreira P."/>
            <person name="Molpeceres G."/>
            <person name="Ruiz-Duenas F.J."/>
            <person name="Serrano A."/>
            <person name="Henrissat B."/>
            <person name="Drula E."/>
            <person name="Hughes K.W."/>
            <person name="Mata J.L."/>
            <person name="Ishikawa N.K."/>
            <person name="Vargas-Isla R."/>
            <person name="Ushijima S."/>
            <person name="Smith C.A."/>
            <person name="Ahrendt S."/>
            <person name="Andreopoulos W."/>
            <person name="He G."/>
            <person name="Labutti K."/>
            <person name="Lipzen A."/>
            <person name="Ng V."/>
            <person name="Sandor L."/>
            <person name="Barry K."/>
            <person name="Martinez A.T."/>
            <person name="Xiao Y."/>
            <person name="Gibbons J.G."/>
            <person name="Terashima K."/>
            <person name="Hibbett D.S."/>
            <person name="Grigoriev I.V."/>
        </authorList>
    </citation>
    <scope>NUCLEOTIDE SEQUENCE</scope>
    <source>
        <strain evidence="1">TFB9207</strain>
    </source>
</reference>
<dbReference type="AlphaFoldDB" id="A0AA38U8V2"/>
<dbReference type="Pfam" id="PF18759">
    <property type="entry name" value="Plavaka"/>
    <property type="match status" value="1"/>
</dbReference>
<feature type="non-terminal residue" evidence="1">
    <location>
        <position position="131"/>
    </location>
</feature>
<dbReference type="EMBL" id="MU808109">
    <property type="protein sequence ID" value="KAJ3830867.1"/>
    <property type="molecule type" value="Genomic_DNA"/>
</dbReference>
<dbReference type="Proteomes" id="UP001163846">
    <property type="component" value="Unassembled WGS sequence"/>
</dbReference>
<gene>
    <name evidence="1" type="ORF">F5878DRAFT_514819</name>
</gene>
<evidence type="ECO:0000313" key="2">
    <source>
        <dbReference type="Proteomes" id="UP001163846"/>
    </source>
</evidence>
<dbReference type="InterPro" id="IPR041078">
    <property type="entry name" value="Plavaka"/>
</dbReference>
<proteinExistence type="predicted"/>
<accession>A0AA38U8V2</accession>
<evidence type="ECO:0000313" key="1">
    <source>
        <dbReference type="EMBL" id="KAJ3830867.1"/>
    </source>
</evidence>
<sequence>FERYRREQIQAGVQPWSPFQSEDEWELARWLMESGASQGKIDEFLKLKKIRNDVQPQFRNKRNFLQYIDSLPRGPAFTCTPMKIVGDLKDESNDFLTKTLELWHRDPLECVAEILANPLFKEHQAYSPERV</sequence>
<feature type="non-terminal residue" evidence="1">
    <location>
        <position position="1"/>
    </location>
</feature>
<protein>
    <submittedName>
        <fullName evidence="1">Uncharacterized protein</fullName>
    </submittedName>
</protein>
<name>A0AA38U8V2_9AGAR</name>
<keyword evidence="2" id="KW-1185">Reference proteome</keyword>
<comment type="caution">
    <text evidence="1">The sequence shown here is derived from an EMBL/GenBank/DDBJ whole genome shotgun (WGS) entry which is preliminary data.</text>
</comment>
<organism evidence="1 2">
    <name type="scientific">Lentinula raphanica</name>
    <dbReference type="NCBI Taxonomy" id="153919"/>
    <lineage>
        <taxon>Eukaryota</taxon>
        <taxon>Fungi</taxon>
        <taxon>Dikarya</taxon>
        <taxon>Basidiomycota</taxon>
        <taxon>Agaricomycotina</taxon>
        <taxon>Agaricomycetes</taxon>
        <taxon>Agaricomycetidae</taxon>
        <taxon>Agaricales</taxon>
        <taxon>Marasmiineae</taxon>
        <taxon>Omphalotaceae</taxon>
        <taxon>Lentinula</taxon>
    </lineage>
</organism>